<protein>
    <submittedName>
        <fullName evidence="3">Uncharacterized protein</fullName>
    </submittedName>
</protein>
<accession>A0AAD6Y9E1</accession>
<keyword evidence="4" id="KW-1185">Reference proteome</keyword>
<feature type="region of interest" description="Disordered" evidence="1">
    <location>
        <begin position="76"/>
        <end position="98"/>
    </location>
</feature>
<proteinExistence type="predicted"/>
<evidence type="ECO:0000256" key="2">
    <source>
        <dbReference type="SAM" id="Phobius"/>
    </source>
</evidence>
<reference evidence="3" key="1">
    <citation type="submission" date="2023-03" db="EMBL/GenBank/DDBJ databases">
        <title>Massive genome expansion in bonnet fungi (Mycena s.s.) driven by repeated elements and novel gene families across ecological guilds.</title>
        <authorList>
            <consortium name="Lawrence Berkeley National Laboratory"/>
            <person name="Harder C.B."/>
            <person name="Miyauchi S."/>
            <person name="Viragh M."/>
            <person name="Kuo A."/>
            <person name="Thoen E."/>
            <person name="Andreopoulos B."/>
            <person name="Lu D."/>
            <person name="Skrede I."/>
            <person name="Drula E."/>
            <person name="Henrissat B."/>
            <person name="Morin E."/>
            <person name="Kohler A."/>
            <person name="Barry K."/>
            <person name="LaButti K."/>
            <person name="Morin E."/>
            <person name="Salamov A."/>
            <person name="Lipzen A."/>
            <person name="Mereny Z."/>
            <person name="Hegedus B."/>
            <person name="Baldrian P."/>
            <person name="Stursova M."/>
            <person name="Weitz H."/>
            <person name="Taylor A."/>
            <person name="Grigoriev I.V."/>
            <person name="Nagy L.G."/>
            <person name="Martin F."/>
            <person name="Kauserud H."/>
        </authorList>
    </citation>
    <scope>NUCLEOTIDE SEQUENCE</scope>
    <source>
        <strain evidence="3">9144</strain>
    </source>
</reference>
<feature type="compositionally biased region" description="Basic and acidic residues" evidence="1">
    <location>
        <begin position="136"/>
        <end position="147"/>
    </location>
</feature>
<evidence type="ECO:0000256" key="1">
    <source>
        <dbReference type="SAM" id="MobiDB-lite"/>
    </source>
</evidence>
<dbReference type="Proteomes" id="UP001219525">
    <property type="component" value="Unassembled WGS sequence"/>
</dbReference>
<evidence type="ECO:0000313" key="3">
    <source>
        <dbReference type="EMBL" id="KAJ7200594.1"/>
    </source>
</evidence>
<feature type="region of interest" description="Disordered" evidence="1">
    <location>
        <begin position="110"/>
        <end position="147"/>
    </location>
</feature>
<evidence type="ECO:0000313" key="4">
    <source>
        <dbReference type="Proteomes" id="UP001219525"/>
    </source>
</evidence>
<feature type="region of interest" description="Disordered" evidence="1">
    <location>
        <begin position="1"/>
        <end position="39"/>
    </location>
</feature>
<keyword evidence="2" id="KW-0472">Membrane</keyword>
<feature type="compositionally biased region" description="Low complexity" evidence="1">
    <location>
        <begin position="1"/>
        <end position="35"/>
    </location>
</feature>
<organism evidence="3 4">
    <name type="scientific">Mycena pura</name>
    <dbReference type="NCBI Taxonomy" id="153505"/>
    <lineage>
        <taxon>Eukaryota</taxon>
        <taxon>Fungi</taxon>
        <taxon>Dikarya</taxon>
        <taxon>Basidiomycota</taxon>
        <taxon>Agaricomycotina</taxon>
        <taxon>Agaricomycetes</taxon>
        <taxon>Agaricomycetidae</taxon>
        <taxon>Agaricales</taxon>
        <taxon>Marasmiineae</taxon>
        <taxon>Mycenaceae</taxon>
        <taxon>Mycena</taxon>
    </lineage>
</organism>
<gene>
    <name evidence="3" type="ORF">GGX14DRAFT_571997</name>
</gene>
<dbReference type="AlphaFoldDB" id="A0AAD6Y9E1"/>
<keyword evidence="2" id="KW-1133">Transmembrane helix</keyword>
<feature type="region of interest" description="Disordered" evidence="1">
    <location>
        <begin position="297"/>
        <end position="317"/>
    </location>
</feature>
<feature type="transmembrane region" description="Helical" evidence="2">
    <location>
        <begin position="46"/>
        <end position="63"/>
    </location>
</feature>
<name>A0AAD6Y9E1_9AGAR</name>
<dbReference type="EMBL" id="JARJCW010000062">
    <property type="protein sequence ID" value="KAJ7200594.1"/>
    <property type="molecule type" value="Genomic_DNA"/>
</dbReference>
<comment type="caution">
    <text evidence="3">The sequence shown here is derived from an EMBL/GenBank/DDBJ whole genome shotgun (WGS) entry which is preliminary data.</text>
</comment>
<keyword evidence="2" id="KW-0812">Transmembrane</keyword>
<feature type="compositionally biased region" description="Basic residues" evidence="1">
    <location>
        <begin position="124"/>
        <end position="135"/>
    </location>
</feature>
<sequence>MASTSPTTSASTSSIQPSPFPASLSSSTLSAMAPPVRRRRRRHSTFFSMLLVVSGGIITRSFFLRRRQQQIEFANGIPSSSTCTSPEAEAGTKEEADERWGCSLAIRQPFLSPTSTSHPPPNRRQGHRRGQKMAHRREIPGEHAREQRCSSSACASALELSSPPVVSLLHGNAHKIASVTDGGTAVPLSHVSGQCRHDLLRARQDARPGAHHRGGEWSSPHVSPARFRMRPADCAAQVYFDLGPAHGGYIHPAVRVNVLRYFYARARVAQTPEKELVLSTLRDGSYAHGTRYCTRPANDLATEKKRSSGGSGGRNGGGYRAAAGYGSGGGGGGFWERRLERQRRVTEVAAGEVATAGAAAGAADTGAAAAAE</sequence>